<dbReference type="SMART" id="SM00028">
    <property type="entry name" value="TPR"/>
    <property type="match status" value="4"/>
</dbReference>
<dbReference type="PANTHER" id="PTHR44943:SF8">
    <property type="entry name" value="TPR REPEAT-CONTAINING PROTEIN MJ0263"/>
    <property type="match status" value="1"/>
</dbReference>
<feature type="repeat" description="TPR" evidence="3">
    <location>
        <begin position="110"/>
        <end position="143"/>
    </location>
</feature>
<dbReference type="SUPFAM" id="SSF48452">
    <property type="entry name" value="TPR-like"/>
    <property type="match status" value="1"/>
</dbReference>
<evidence type="ECO:0000256" key="2">
    <source>
        <dbReference type="ARBA" id="ARBA00022803"/>
    </source>
</evidence>
<dbReference type="Proteomes" id="UP000218785">
    <property type="component" value="Chromosome"/>
</dbReference>
<dbReference type="PROSITE" id="PS50005">
    <property type="entry name" value="TPR"/>
    <property type="match status" value="2"/>
</dbReference>
<reference evidence="4 5" key="1">
    <citation type="submission" date="2017-06" db="EMBL/GenBank/DDBJ databases">
        <title>Genome sequencing of cyanobaciteial culture collection at National Institute for Environmental Studies (NIES).</title>
        <authorList>
            <person name="Hirose Y."/>
            <person name="Shimura Y."/>
            <person name="Fujisawa T."/>
            <person name="Nakamura Y."/>
            <person name="Kawachi M."/>
        </authorList>
    </citation>
    <scope>NUCLEOTIDE SEQUENCE [LARGE SCALE GENOMIC DNA]</scope>
    <source>
        <strain evidence="4 5">NIES-37</strain>
    </source>
</reference>
<evidence type="ECO:0000313" key="4">
    <source>
        <dbReference type="EMBL" id="BAY97944.1"/>
    </source>
</evidence>
<dbReference type="Pfam" id="PF13174">
    <property type="entry name" value="TPR_6"/>
    <property type="match status" value="1"/>
</dbReference>
<dbReference type="RefSeq" id="WP_096575002.1">
    <property type="nucleotide sequence ID" value="NZ_CAWNJS010000001.1"/>
</dbReference>
<sequence length="236" mass="26864">MTLNNQLKTVCVQPLSYLTLSMITTIISAPSVLAVTWQNSFHSPEQSAERLTPQPNINITEPKIAQLQQDSLLQERSQFIQQANAQYSQGDFKGAEESLRKFIKRFPEDAFGHYQLGNVLFRQEKLEEAITSYQETIRLKPKYALAYNAIGIVYASQSRWDEAMSEYRKALEINSDYADALTNLALALWQTNKRDEALTSLKKAINIFKSQNRKEKASQVEQILQKIQNSDNPGVS</sequence>
<dbReference type="InterPro" id="IPR051685">
    <property type="entry name" value="Ycf3/AcsC/BcsC/TPR_MFPF"/>
</dbReference>
<gene>
    <name evidence="4" type="ORF">NIES37_18920</name>
</gene>
<protein>
    <submittedName>
        <fullName evidence="4">TPR repeat-containing protein</fullName>
    </submittedName>
</protein>
<evidence type="ECO:0000256" key="3">
    <source>
        <dbReference type="PROSITE-ProRule" id="PRU00339"/>
    </source>
</evidence>
<dbReference type="InterPro" id="IPR011990">
    <property type="entry name" value="TPR-like_helical_dom_sf"/>
</dbReference>
<dbReference type="PROSITE" id="PS50293">
    <property type="entry name" value="TPR_REGION"/>
    <property type="match status" value="1"/>
</dbReference>
<dbReference type="Pfam" id="PF13414">
    <property type="entry name" value="TPR_11"/>
    <property type="match status" value="1"/>
</dbReference>
<dbReference type="KEGG" id="ttq:NIES37_18920"/>
<dbReference type="Pfam" id="PF13374">
    <property type="entry name" value="TPR_10"/>
    <property type="match status" value="1"/>
</dbReference>
<accession>A0A1Z4MWV0</accession>
<name>A0A1Z4MWV0_9CYAN</name>
<dbReference type="AlphaFoldDB" id="A0A1Z4MWV0"/>
<evidence type="ECO:0000313" key="5">
    <source>
        <dbReference type="Proteomes" id="UP000218785"/>
    </source>
</evidence>
<keyword evidence="2 3" id="KW-0802">TPR repeat</keyword>
<feature type="repeat" description="TPR" evidence="3">
    <location>
        <begin position="144"/>
        <end position="177"/>
    </location>
</feature>
<proteinExistence type="predicted"/>
<dbReference type="PANTHER" id="PTHR44943">
    <property type="entry name" value="CELLULOSE SYNTHASE OPERON PROTEIN C"/>
    <property type="match status" value="1"/>
</dbReference>
<keyword evidence="1" id="KW-0677">Repeat</keyword>
<evidence type="ECO:0000256" key="1">
    <source>
        <dbReference type="ARBA" id="ARBA00022737"/>
    </source>
</evidence>
<dbReference type="Gene3D" id="1.25.40.10">
    <property type="entry name" value="Tetratricopeptide repeat domain"/>
    <property type="match status" value="1"/>
</dbReference>
<dbReference type="InterPro" id="IPR019734">
    <property type="entry name" value="TPR_rpt"/>
</dbReference>
<organism evidence="4 5">
    <name type="scientific">Tolypothrix tenuis PCC 7101</name>
    <dbReference type="NCBI Taxonomy" id="231146"/>
    <lineage>
        <taxon>Bacteria</taxon>
        <taxon>Bacillati</taxon>
        <taxon>Cyanobacteriota</taxon>
        <taxon>Cyanophyceae</taxon>
        <taxon>Nostocales</taxon>
        <taxon>Tolypothrichaceae</taxon>
        <taxon>Tolypothrix</taxon>
    </lineage>
</organism>
<dbReference type="EMBL" id="AP018248">
    <property type="protein sequence ID" value="BAY97944.1"/>
    <property type="molecule type" value="Genomic_DNA"/>
</dbReference>
<keyword evidence="5" id="KW-1185">Reference proteome</keyword>